<dbReference type="RefSeq" id="WP_283410209.1">
    <property type="nucleotide sequence ID" value="NZ_FXUF01000013.1"/>
</dbReference>
<gene>
    <name evidence="1" type="ORF">SAMN06296020_11364</name>
</gene>
<dbReference type="AlphaFoldDB" id="A0AA46AJV5"/>
<name>A0AA46AJV5_9CLOT</name>
<protein>
    <submittedName>
        <fullName evidence="1">Oligoendopeptidase F</fullName>
    </submittedName>
</protein>
<keyword evidence="2" id="KW-1185">Reference proteome</keyword>
<accession>A0AA46AJV5</accession>
<dbReference type="EMBL" id="FXUF01000013">
    <property type="protein sequence ID" value="SMP66081.1"/>
    <property type="molecule type" value="Genomic_DNA"/>
</dbReference>
<dbReference type="SUPFAM" id="SSF55486">
    <property type="entry name" value="Metalloproteases ('zincins'), catalytic domain"/>
    <property type="match status" value="1"/>
</dbReference>
<sequence>MTSQMHPSTLPQALLRAHPGKKIIAITLIIAFFFASTLPGFAVAYPIAEGTYTPPARERLPLEEMSRELQLHSRPYDEIAADMEALLATATDELYLHTTEEYQTMYQLLLEFSQLMDEMDRVHGLAQLDKNMNLSDETQLAYYMQVVTEIIGVSEIFSQLVLQLIHSPFNQLMRDLLGDDYDDFQVDPEETARFSLQELELITQVTAYGNTGVTIEVDGVNLTLSDIDAVYDELEPDDFAALFWEINEKRNALRAPLYIELINLRNAYARSQGYADYVDYAMGQYYGRDFSAEEMGSTLRTAAELFSELREEILDLLLMIPFESGLDDYQENEWIYPYLESVQTLMERTPFEALVQDSIDRNLLVINDHPDGYEGAYMMPLSYPGDGLMYISNDTSAIFLLWPSYIHELGHLIAEVYEAYEGTPLRSVLKTEPFYVETLETHSTGLEMLLLYHAADILQEDAAAGTLLVLNNHLRNLVDAAIATEFEIAAHQMPQEELTVENLNRLYRKIGETYGINFYFTDTDVSFGWSDIPHYYESPFYYASYGLAALVAFDFLSINEDDYLKNFDKYTQVIRLGTNIPFHQMIAAAGITDPFVEENLTDIYERFFEYVDHVLSESFPDEVADEDELLLQEAS</sequence>
<reference evidence="1" key="1">
    <citation type="submission" date="2017-05" db="EMBL/GenBank/DDBJ databases">
        <authorList>
            <person name="Varghese N."/>
            <person name="Submissions S."/>
        </authorList>
    </citation>
    <scope>NUCLEOTIDE SEQUENCE</scope>
    <source>
        <strain evidence="1">Su22</strain>
    </source>
</reference>
<evidence type="ECO:0000313" key="1">
    <source>
        <dbReference type="EMBL" id="SMP66081.1"/>
    </source>
</evidence>
<dbReference type="Gene3D" id="1.10.1370.30">
    <property type="match status" value="1"/>
</dbReference>
<dbReference type="Proteomes" id="UP001158066">
    <property type="component" value="Unassembled WGS sequence"/>
</dbReference>
<proteinExistence type="predicted"/>
<comment type="caution">
    <text evidence="1">The sequence shown here is derived from an EMBL/GenBank/DDBJ whole genome shotgun (WGS) entry which is preliminary data.</text>
</comment>
<evidence type="ECO:0000313" key="2">
    <source>
        <dbReference type="Proteomes" id="UP001158066"/>
    </source>
</evidence>
<organism evidence="1 2">
    <name type="scientific">Anoxynatronum buryatiense</name>
    <dbReference type="NCBI Taxonomy" id="489973"/>
    <lineage>
        <taxon>Bacteria</taxon>
        <taxon>Bacillati</taxon>
        <taxon>Bacillota</taxon>
        <taxon>Clostridia</taxon>
        <taxon>Eubacteriales</taxon>
        <taxon>Clostridiaceae</taxon>
        <taxon>Anoxynatronum</taxon>
    </lineage>
</organism>